<dbReference type="Pfam" id="PF00672">
    <property type="entry name" value="HAMP"/>
    <property type="match status" value="1"/>
</dbReference>
<evidence type="ECO:0000256" key="11">
    <source>
        <dbReference type="SAM" id="Phobius"/>
    </source>
</evidence>
<evidence type="ECO:0000256" key="5">
    <source>
        <dbReference type="ARBA" id="ARBA00022989"/>
    </source>
</evidence>
<dbReference type="SUPFAM" id="SSF58104">
    <property type="entry name" value="Methyl-accepting chemotaxis protein (MCP) signaling domain"/>
    <property type="match status" value="1"/>
</dbReference>
<dbReference type="CDD" id="cd12912">
    <property type="entry name" value="PDC2_MCP_like"/>
    <property type="match status" value="1"/>
</dbReference>
<dbReference type="STRING" id="766136.BHF68_10445"/>
<dbReference type="PANTHER" id="PTHR32089:SF112">
    <property type="entry name" value="LYSOZYME-LIKE PROTEIN-RELATED"/>
    <property type="match status" value="1"/>
</dbReference>
<evidence type="ECO:0000256" key="1">
    <source>
        <dbReference type="ARBA" id="ARBA00004651"/>
    </source>
</evidence>
<dbReference type="Pfam" id="PF00015">
    <property type="entry name" value="MCPsignal"/>
    <property type="match status" value="1"/>
</dbReference>
<evidence type="ECO:0000256" key="8">
    <source>
        <dbReference type="ARBA" id="ARBA00029447"/>
    </source>
</evidence>
<dbReference type="PROSITE" id="PS50111">
    <property type="entry name" value="CHEMOTAXIS_TRANSDUC_2"/>
    <property type="match status" value="1"/>
</dbReference>
<feature type="domain" description="HAMP" evidence="13">
    <location>
        <begin position="312"/>
        <end position="367"/>
    </location>
</feature>
<reference evidence="14 15" key="1">
    <citation type="submission" date="2016-09" db="EMBL/GenBank/DDBJ databases">
        <title>Draft genome sequence for the type strain of Desulfuribacillus alkaliarsenatis AHT28, an obligately anaerobic, sulfidogenic bacterium isolated from Russian soda lake sediments.</title>
        <authorList>
            <person name="Abin C.A."/>
            <person name="Hollibaugh J.T."/>
        </authorList>
    </citation>
    <scope>NUCLEOTIDE SEQUENCE [LARGE SCALE GENOMIC DNA]</scope>
    <source>
        <strain evidence="14 15">AHT28</strain>
    </source>
</reference>
<evidence type="ECO:0000256" key="9">
    <source>
        <dbReference type="PROSITE-ProRule" id="PRU00284"/>
    </source>
</evidence>
<feature type="transmembrane region" description="Helical" evidence="11">
    <location>
        <begin position="9"/>
        <end position="31"/>
    </location>
</feature>
<proteinExistence type="inferred from homology"/>
<evidence type="ECO:0000256" key="6">
    <source>
        <dbReference type="ARBA" id="ARBA00023136"/>
    </source>
</evidence>
<evidence type="ECO:0000256" key="7">
    <source>
        <dbReference type="ARBA" id="ARBA00023224"/>
    </source>
</evidence>
<feature type="domain" description="Methyl-accepting transducer" evidence="12">
    <location>
        <begin position="386"/>
        <end position="622"/>
    </location>
</feature>
<dbReference type="InterPro" id="IPR004089">
    <property type="entry name" value="MCPsignal_dom"/>
</dbReference>
<evidence type="ECO:0000256" key="3">
    <source>
        <dbReference type="ARBA" id="ARBA00022500"/>
    </source>
</evidence>
<evidence type="ECO:0000256" key="2">
    <source>
        <dbReference type="ARBA" id="ARBA00022475"/>
    </source>
</evidence>
<accession>A0A1E5FZ82</accession>
<dbReference type="SMART" id="SM00304">
    <property type="entry name" value="HAMP"/>
    <property type="match status" value="2"/>
</dbReference>
<dbReference type="Gene3D" id="1.10.287.950">
    <property type="entry name" value="Methyl-accepting chemotaxis protein"/>
    <property type="match status" value="1"/>
</dbReference>
<dbReference type="RefSeq" id="WP_069644084.1">
    <property type="nucleotide sequence ID" value="NZ_MIJE01000034.1"/>
</dbReference>
<keyword evidence="7 9" id="KW-0807">Transducer</keyword>
<dbReference type="SMART" id="SM00283">
    <property type="entry name" value="MA"/>
    <property type="match status" value="1"/>
</dbReference>
<feature type="compositionally biased region" description="Polar residues" evidence="10">
    <location>
        <begin position="391"/>
        <end position="400"/>
    </location>
</feature>
<dbReference type="Gene3D" id="6.10.340.10">
    <property type="match status" value="1"/>
</dbReference>
<keyword evidence="3" id="KW-0145">Chemotaxis</keyword>
<evidence type="ECO:0000259" key="13">
    <source>
        <dbReference type="PROSITE" id="PS50885"/>
    </source>
</evidence>
<dbReference type="OrthoDB" id="597657at2"/>
<dbReference type="CDD" id="cd11386">
    <property type="entry name" value="MCP_signal"/>
    <property type="match status" value="1"/>
</dbReference>
<keyword evidence="4 11" id="KW-0812">Transmembrane</keyword>
<gene>
    <name evidence="14" type="ORF">BHF68_10445</name>
</gene>
<keyword evidence="15" id="KW-1185">Reference proteome</keyword>
<sequence>MSGIRGRLIILFGGLIAIVCVGLGMGAVYIASNALEAEIETVIPQKAEDAAKLIDSMMDAQFTFLEGVAKIETISDPTIPLEEKILIMQREHERSNFSRLLYADTRGNAYASDAYLETNVIVDVSQRDYYYEALDGNRSIMEPTVSVNPDDHGATIIVYAVPIYHNNQTVGVLIAVGQAAYLNNIAESIQYGDTGYAYIINAEGVIIAHPNVEYVETQFNPIESARTDVQYQSLAAQVQRMINRENSYGEYTFNNVDLYVGFAPVENSTWSVAVGVHKEEVLADIPVMRRSLMTGSALALLIGLIAAYFIGRNISTPIRTITETVKVISTGDLTPSVPADVMSRKDETGEIAIAIHNMKENLTEIVSAMSMNSQQVASSSEQLLASAEQTMDATNQSAASAQEVAEGAERQVASSDETARAMEEMALGVTRVAESSMSISESASDMQNKAKEGNEALKQTIMKMGSVRQGTESTASVIKALNEQSAKINDIIGIITNIAEQTNLLALNAAIEAARAGEAGRGFAVVADEIRKLADQSSNSAGQIKALIEVVQQHTNKAVNSMDQSKTEVIDSTEMVENVGVIFKEIMDSIQAVTSQIEEISSASEEMSAGAEEVTASVNDLASIAKTSSDHMQSLAATSEEQLATMEEVTKLADSLSNMADELKKIVEKFKI</sequence>
<dbReference type="CDD" id="cd06225">
    <property type="entry name" value="HAMP"/>
    <property type="match status" value="1"/>
</dbReference>
<organism evidence="14 15">
    <name type="scientific">Desulfuribacillus alkaliarsenatis</name>
    <dbReference type="NCBI Taxonomy" id="766136"/>
    <lineage>
        <taxon>Bacteria</taxon>
        <taxon>Bacillati</taxon>
        <taxon>Bacillota</taxon>
        <taxon>Desulfuribacillia</taxon>
        <taxon>Desulfuribacillales</taxon>
        <taxon>Desulfuribacillaceae</taxon>
        <taxon>Desulfuribacillus</taxon>
    </lineage>
</organism>
<evidence type="ECO:0000313" key="14">
    <source>
        <dbReference type="EMBL" id="OEF95812.1"/>
    </source>
</evidence>
<protein>
    <recommendedName>
        <fullName evidence="16">Chemotaxis protein</fullName>
    </recommendedName>
</protein>
<dbReference type="InterPro" id="IPR033479">
    <property type="entry name" value="dCache_1"/>
</dbReference>
<keyword evidence="2" id="KW-1003">Cell membrane</keyword>
<comment type="caution">
    <text evidence="14">The sequence shown here is derived from an EMBL/GenBank/DDBJ whole genome shotgun (WGS) entry which is preliminary data.</text>
</comment>
<name>A0A1E5FZ82_9FIRM</name>
<dbReference type="GO" id="GO:0007165">
    <property type="term" value="P:signal transduction"/>
    <property type="evidence" value="ECO:0007669"/>
    <property type="project" value="UniProtKB-KW"/>
</dbReference>
<dbReference type="AlphaFoldDB" id="A0A1E5FZ82"/>
<dbReference type="PROSITE" id="PS50885">
    <property type="entry name" value="HAMP"/>
    <property type="match status" value="1"/>
</dbReference>
<comment type="similarity">
    <text evidence="8">Belongs to the methyl-accepting chemotaxis (MCP) protein family.</text>
</comment>
<dbReference type="InterPro" id="IPR003660">
    <property type="entry name" value="HAMP_dom"/>
</dbReference>
<dbReference type="Pfam" id="PF02743">
    <property type="entry name" value="dCache_1"/>
    <property type="match status" value="1"/>
</dbReference>
<dbReference type="FunFam" id="1.10.287.950:FF:000001">
    <property type="entry name" value="Methyl-accepting chemotaxis sensory transducer"/>
    <property type="match status" value="1"/>
</dbReference>
<feature type="region of interest" description="Disordered" evidence="10">
    <location>
        <begin position="380"/>
        <end position="418"/>
    </location>
</feature>
<dbReference type="GO" id="GO:0005886">
    <property type="term" value="C:plasma membrane"/>
    <property type="evidence" value="ECO:0007669"/>
    <property type="project" value="UniProtKB-SubCell"/>
</dbReference>
<comment type="subcellular location">
    <subcellularLocation>
        <location evidence="1">Cell membrane</location>
        <topology evidence="1">Multi-pass membrane protein</topology>
    </subcellularLocation>
</comment>
<evidence type="ECO:0000259" key="12">
    <source>
        <dbReference type="PROSITE" id="PS50111"/>
    </source>
</evidence>
<evidence type="ECO:0008006" key="16">
    <source>
        <dbReference type="Google" id="ProtNLM"/>
    </source>
</evidence>
<evidence type="ECO:0000256" key="4">
    <source>
        <dbReference type="ARBA" id="ARBA00022692"/>
    </source>
</evidence>
<dbReference type="Gene3D" id="3.30.450.20">
    <property type="entry name" value="PAS domain"/>
    <property type="match status" value="1"/>
</dbReference>
<dbReference type="EMBL" id="MIJE01000034">
    <property type="protein sequence ID" value="OEF95812.1"/>
    <property type="molecule type" value="Genomic_DNA"/>
</dbReference>
<keyword evidence="5 11" id="KW-1133">Transmembrane helix</keyword>
<evidence type="ECO:0000313" key="15">
    <source>
        <dbReference type="Proteomes" id="UP000094296"/>
    </source>
</evidence>
<evidence type="ECO:0000256" key="10">
    <source>
        <dbReference type="SAM" id="MobiDB-lite"/>
    </source>
</evidence>
<dbReference type="PANTHER" id="PTHR32089">
    <property type="entry name" value="METHYL-ACCEPTING CHEMOTAXIS PROTEIN MCPB"/>
    <property type="match status" value="1"/>
</dbReference>
<dbReference type="GO" id="GO:0006935">
    <property type="term" value="P:chemotaxis"/>
    <property type="evidence" value="ECO:0007669"/>
    <property type="project" value="UniProtKB-KW"/>
</dbReference>
<keyword evidence="6 11" id="KW-0472">Membrane</keyword>
<dbReference type="Proteomes" id="UP000094296">
    <property type="component" value="Unassembled WGS sequence"/>
</dbReference>
<feature type="compositionally biased region" description="Low complexity" evidence="10">
    <location>
        <begin position="380"/>
        <end position="389"/>
    </location>
</feature>